<feature type="compositionally biased region" description="Acidic residues" evidence="11">
    <location>
        <begin position="96"/>
        <end position="111"/>
    </location>
</feature>
<dbReference type="KEGG" id="schy:GVO57_01505"/>
<feature type="transmembrane region" description="Helical" evidence="10">
    <location>
        <begin position="63"/>
        <end position="85"/>
    </location>
</feature>
<keyword evidence="7 10" id="KW-0283">Flagellar rotation</keyword>
<keyword evidence="4" id="KW-1003">Cell membrane</keyword>
<evidence type="ECO:0000256" key="7">
    <source>
        <dbReference type="ARBA" id="ARBA00022779"/>
    </source>
</evidence>
<dbReference type="PANTHER" id="PTHR35091">
    <property type="entry name" value="FLAGELLAR PROTEIN FLIL"/>
    <property type="match status" value="1"/>
</dbReference>
<keyword evidence="5 10" id="KW-0145">Chemotaxis</keyword>
<evidence type="ECO:0000256" key="4">
    <source>
        <dbReference type="ARBA" id="ARBA00022475"/>
    </source>
</evidence>
<protein>
    <recommendedName>
        <fullName evidence="10">Flagellar protein FliL</fullName>
    </recommendedName>
</protein>
<keyword evidence="12" id="KW-0966">Cell projection</keyword>
<evidence type="ECO:0000256" key="8">
    <source>
        <dbReference type="ARBA" id="ARBA00022989"/>
    </source>
</evidence>
<dbReference type="AlphaFoldDB" id="A0A7Z2S7L4"/>
<evidence type="ECO:0000256" key="6">
    <source>
        <dbReference type="ARBA" id="ARBA00022692"/>
    </source>
</evidence>
<keyword evidence="8 10" id="KW-1133">Transmembrane helix</keyword>
<evidence type="ECO:0000313" key="13">
    <source>
        <dbReference type="Proteomes" id="UP000464468"/>
    </source>
</evidence>
<accession>A0A7Z2S7L4</accession>
<dbReference type="PANTHER" id="PTHR35091:SF2">
    <property type="entry name" value="FLAGELLAR PROTEIN FLIL"/>
    <property type="match status" value="1"/>
</dbReference>
<keyword evidence="10" id="KW-0997">Cell inner membrane</keyword>
<feature type="region of interest" description="Disordered" evidence="11">
    <location>
        <begin position="86"/>
        <end position="121"/>
    </location>
</feature>
<evidence type="ECO:0000256" key="5">
    <source>
        <dbReference type="ARBA" id="ARBA00022500"/>
    </source>
</evidence>
<evidence type="ECO:0000256" key="10">
    <source>
        <dbReference type="RuleBase" id="RU364125"/>
    </source>
</evidence>
<comment type="subcellular location">
    <subcellularLocation>
        <location evidence="10">Cell inner membrane</location>
    </subcellularLocation>
    <subcellularLocation>
        <location evidence="2">Cell membrane</location>
        <topology evidence="2">Single-pass membrane protein</topology>
    </subcellularLocation>
</comment>
<evidence type="ECO:0000256" key="1">
    <source>
        <dbReference type="ARBA" id="ARBA00002254"/>
    </source>
</evidence>
<proteinExistence type="inferred from homology"/>
<evidence type="ECO:0000256" key="9">
    <source>
        <dbReference type="ARBA" id="ARBA00023136"/>
    </source>
</evidence>
<keyword evidence="12" id="KW-0969">Cilium</keyword>
<organism evidence="12 13">
    <name type="scientific">Sphingomonas changnyeongensis</name>
    <dbReference type="NCBI Taxonomy" id="2698679"/>
    <lineage>
        <taxon>Bacteria</taxon>
        <taxon>Pseudomonadati</taxon>
        <taxon>Pseudomonadota</taxon>
        <taxon>Alphaproteobacteria</taxon>
        <taxon>Sphingomonadales</taxon>
        <taxon>Sphingomonadaceae</taxon>
        <taxon>Sphingomonas</taxon>
    </lineage>
</organism>
<dbReference type="GO" id="GO:0005886">
    <property type="term" value="C:plasma membrane"/>
    <property type="evidence" value="ECO:0007669"/>
    <property type="project" value="UniProtKB-SubCell"/>
</dbReference>
<evidence type="ECO:0000256" key="11">
    <source>
        <dbReference type="SAM" id="MobiDB-lite"/>
    </source>
</evidence>
<name>A0A7Z2S7L4_9SPHN</name>
<dbReference type="GO" id="GO:0009425">
    <property type="term" value="C:bacterial-type flagellum basal body"/>
    <property type="evidence" value="ECO:0007669"/>
    <property type="project" value="InterPro"/>
</dbReference>
<gene>
    <name evidence="12" type="ORF">GVO57_01505</name>
</gene>
<dbReference type="InterPro" id="IPR005503">
    <property type="entry name" value="FliL"/>
</dbReference>
<keyword evidence="6 10" id="KW-0812">Transmembrane</keyword>
<keyword evidence="12" id="KW-0282">Flagellum</keyword>
<reference evidence="12 13" key="1">
    <citation type="submission" date="2020-01" db="EMBL/GenBank/DDBJ databases">
        <title>Sphingomonas sp. C33 whole genome sequece.</title>
        <authorList>
            <person name="Park C."/>
        </authorList>
    </citation>
    <scope>NUCLEOTIDE SEQUENCE [LARGE SCALE GENOMIC DNA]</scope>
    <source>
        <strain evidence="12 13">C33</strain>
    </source>
</reference>
<dbReference type="Proteomes" id="UP000464468">
    <property type="component" value="Chromosome"/>
</dbReference>
<sequence>MTHSRCCRGDLPASPREGDFVANQKTKLPDGLSEAGDTKDGGAPGADENAEAGASPNPKKRKLIIIGAAAALLVVGGGGGALFMMSGGDKPKAEESAEAEEEEAPAEGEGEGEGKENVFVDTPPMTVNLRTADGSARFLKVHFMLVPGKATSEAITKKLPLVLDSYQPFLRELRPEDLSGSAATFRMKEEMLIRANAVLGKAAVRDVLIQDLTQQ</sequence>
<dbReference type="EMBL" id="CP047895">
    <property type="protein sequence ID" value="QHL89742.1"/>
    <property type="molecule type" value="Genomic_DNA"/>
</dbReference>
<evidence type="ECO:0000256" key="3">
    <source>
        <dbReference type="ARBA" id="ARBA00008281"/>
    </source>
</evidence>
<comment type="function">
    <text evidence="1 10">Controls the rotational direction of flagella during chemotaxis.</text>
</comment>
<keyword evidence="13" id="KW-1185">Reference proteome</keyword>
<comment type="similarity">
    <text evidence="3 10">Belongs to the FliL family.</text>
</comment>
<feature type="region of interest" description="Disordered" evidence="11">
    <location>
        <begin position="1"/>
        <end position="57"/>
    </location>
</feature>
<dbReference type="GO" id="GO:0071978">
    <property type="term" value="P:bacterial-type flagellum-dependent swarming motility"/>
    <property type="evidence" value="ECO:0007669"/>
    <property type="project" value="TreeGrafter"/>
</dbReference>
<dbReference type="Pfam" id="PF03748">
    <property type="entry name" value="FliL"/>
    <property type="match status" value="1"/>
</dbReference>
<dbReference type="GO" id="GO:0006935">
    <property type="term" value="P:chemotaxis"/>
    <property type="evidence" value="ECO:0007669"/>
    <property type="project" value="UniProtKB-KW"/>
</dbReference>
<evidence type="ECO:0000256" key="2">
    <source>
        <dbReference type="ARBA" id="ARBA00004162"/>
    </source>
</evidence>
<keyword evidence="9 10" id="KW-0472">Membrane</keyword>
<evidence type="ECO:0000313" key="12">
    <source>
        <dbReference type="EMBL" id="QHL89742.1"/>
    </source>
</evidence>